<evidence type="ECO:0000256" key="12">
    <source>
        <dbReference type="ARBA" id="ARBA00023136"/>
    </source>
</evidence>
<evidence type="ECO:0000256" key="16">
    <source>
        <dbReference type="ARBA" id="ARBA00046094"/>
    </source>
</evidence>
<accession>A0A674GP63</accession>
<dbReference type="Pfam" id="PF01284">
    <property type="entry name" value="MARVEL"/>
    <property type="match status" value="1"/>
</dbReference>
<keyword evidence="10 20" id="KW-1133">Transmembrane helix</keyword>
<evidence type="ECO:0000256" key="8">
    <source>
        <dbReference type="ARBA" id="ARBA00022837"/>
    </source>
</evidence>
<dbReference type="InterPro" id="IPR001285">
    <property type="entry name" value="Synaptophysin/porin"/>
</dbReference>
<evidence type="ECO:0000256" key="18">
    <source>
        <dbReference type="PROSITE-ProRule" id="PRU00581"/>
    </source>
</evidence>
<keyword evidence="7" id="KW-0677">Repeat</keyword>
<organism evidence="22 23">
    <name type="scientific">Taeniopygia guttata</name>
    <name type="common">Zebra finch</name>
    <name type="synonym">Poephila guttata</name>
    <dbReference type="NCBI Taxonomy" id="59729"/>
    <lineage>
        <taxon>Eukaryota</taxon>
        <taxon>Metazoa</taxon>
        <taxon>Chordata</taxon>
        <taxon>Craniata</taxon>
        <taxon>Vertebrata</taxon>
        <taxon>Euteleostomi</taxon>
        <taxon>Archelosauria</taxon>
        <taxon>Archosauria</taxon>
        <taxon>Dinosauria</taxon>
        <taxon>Saurischia</taxon>
        <taxon>Theropoda</taxon>
        <taxon>Coelurosauria</taxon>
        <taxon>Aves</taxon>
        <taxon>Neognathae</taxon>
        <taxon>Neoaves</taxon>
        <taxon>Telluraves</taxon>
        <taxon>Australaves</taxon>
        <taxon>Passeriformes</taxon>
        <taxon>Passeroidea</taxon>
        <taxon>Estrildidae</taxon>
        <taxon>Estrildinae</taxon>
        <taxon>Taeniopygia</taxon>
    </lineage>
</organism>
<keyword evidence="23" id="KW-1185">Reference proteome</keyword>
<comment type="subcellular location">
    <subcellularLocation>
        <location evidence="1">Cytoplasmic vesicle</location>
        <location evidence="1">Secretory vesicle</location>
        <location evidence="1">Synaptic vesicle membrane</location>
        <topology evidence="1">Multi-pass membrane protein</topology>
    </subcellularLocation>
    <subcellularLocation>
        <location evidence="15">Synapse</location>
        <location evidence="15">Synaptosome</location>
    </subcellularLocation>
</comment>
<proteinExistence type="inferred from homology"/>
<feature type="region of interest" description="Disordered" evidence="19">
    <location>
        <begin position="302"/>
        <end position="393"/>
    </location>
</feature>
<evidence type="ECO:0000256" key="17">
    <source>
        <dbReference type="ARBA" id="ARBA00062829"/>
    </source>
</evidence>
<evidence type="ECO:0000259" key="21">
    <source>
        <dbReference type="PROSITE" id="PS51225"/>
    </source>
</evidence>
<feature type="compositionally biased region" description="Gly residues" evidence="19">
    <location>
        <begin position="328"/>
        <end position="337"/>
    </location>
</feature>
<keyword evidence="13" id="KW-0325">Glycoprotein</keyword>
<dbReference type="PRINTS" id="PR00220">
    <property type="entry name" value="SYNAPTOPHYSN"/>
</dbReference>
<reference evidence="22" key="1">
    <citation type="submission" date="2025-08" db="UniProtKB">
        <authorList>
            <consortium name="Ensembl"/>
        </authorList>
    </citation>
    <scope>IDENTIFICATION</scope>
</reference>
<keyword evidence="6 18" id="KW-0812">Transmembrane</keyword>
<keyword evidence="12 18" id="KW-0472">Membrane</keyword>
<evidence type="ECO:0000256" key="4">
    <source>
        <dbReference type="ARBA" id="ARBA00022553"/>
    </source>
</evidence>
<evidence type="ECO:0000256" key="1">
    <source>
        <dbReference type="ARBA" id="ARBA00004644"/>
    </source>
</evidence>
<feature type="transmembrane region" description="Helical" evidence="20">
    <location>
        <begin position="176"/>
        <end position="198"/>
    </location>
</feature>
<dbReference type="PROSITE" id="PS51225">
    <property type="entry name" value="MARVEL"/>
    <property type="match status" value="1"/>
</dbReference>
<dbReference type="Ensembl" id="ENSTGUT00000030976.1">
    <property type="protein sequence ID" value="ENSTGUP00000024195.1"/>
    <property type="gene ID" value="ENSTGUG00000023057.1"/>
</dbReference>
<dbReference type="GeneTree" id="ENSGT01030000234637"/>
<sequence length="393" mass="40575">MAAPFVSSLRHFRPSLPIAVTSSSSPPSSFGCSLSLSSPRRRRARAAVPCSVPPPCAAVPRRAAPPPAALRLRTRRMEVLNQLVAGGQFRVVKEPLGFLKLLEWLFSIFAFATCGGFSGSLRLSIECAPPNRSAPITVAFGYPFRLHQVYFEAPSCGGGPPERVFLVGDHSSAAQFFVTVGVGSFLYAPAALGGYLFAPQAYRAGGRGPRIDLGVTAALAFLWLVSSCAWAAALAEVKAATAPSGVLAQVGGCQRPGARCQALGAPRTSGLNTSVVFGFLNLVLWTGNLWFVFKETGWGGLGARAPPPRGGSPKKPRPQKGGTAPPRGGTGSPGGGTSPTTARGATGDPPRTGGTAREPPPPSPTRCRVLPSGRGRCAEEPPLTAAIGGGAWG</sequence>
<evidence type="ECO:0000256" key="15">
    <source>
        <dbReference type="ARBA" id="ARBA00034102"/>
    </source>
</evidence>
<evidence type="ECO:0000313" key="23">
    <source>
        <dbReference type="Proteomes" id="UP000007754"/>
    </source>
</evidence>
<feature type="domain" description="MARVEL" evidence="21">
    <location>
        <begin position="91"/>
        <end position="297"/>
    </location>
</feature>
<evidence type="ECO:0000313" key="22">
    <source>
        <dbReference type="Ensembl" id="ENSTGUP00000024195.1"/>
    </source>
</evidence>
<feature type="compositionally biased region" description="Low complexity" evidence="19">
    <location>
        <begin position="338"/>
        <end position="347"/>
    </location>
</feature>
<keyword evidence="4" id="KW-0597">Phosphoprotein</keyword>
<comment type="similarity">
    <text evidence="2">Belongs to the synaptophysin/synaptobrevin family.</text>
</comment>
<dbReference type="PANTHER" id="PTHR10306">
    <property type="entry name" value="SYNAPTOPHYSIN"/>
    <property type="match status" value="1"/>
</dbReference>
<protein>
    <recommendedName>
        <fullName evidence="3">Synaptophysin</fullName>
    </recommendedName>
</protein>
<evidence type="ECO:0000256" key="13">
    <source>
        <dbReference type="ARBA" id="ARBA00023180"/>
    </source>
</evidence>
<comment type="subunit">
    <text evidence="17">Homohexamer or homotetramer. Interacts with SRCIN1. Interacts with VAMP2; the interaction is inhibited by interaction of VAPM2 with SEPT8.</text>
</comment>
<evidence type="ECO:0000256" key="20">
    <source>
        <dbReference type="SAM" id="Phobius"/>
    </source>
</evidence>
<evidence type="ECO:0000256" key="9">
    <source>
        <dbReference type="ARBA" id="ARBA00022843"/>
    </source>
</evidence>
<evidence type="ECO:0000256" key="3">
    <source>
        <dbReference type="ARBA" id="ARBA00014277"/>
    </source>
</evidence>
<evidence type="ECO:0000256" key="6">
    <source>
        <dbReference type="ARBA" id="ARBA00022692"/>
    </source>
</evidence>
<reference evidence="22" key="2">
    <citation type="submission" date="2025-09" db="UniProtKB">
        <authorList>
            <consortium name="Ensembl"/>
        </authorList>
    </citation>
    <scope>IDENTIFICATION</scope>
</reference>
<evidence type="ECO:0000256" key="10">
    <source>
        <dbReference type="ARBA" id="ARBA00022989"/>
    </source>
</evidence>
<keyword evidence="5" id="KW-0771">Synaptosome</keyword>
<comment type="function">
    <text evidence="16">Possibly involved in structural functions as organizing other membrane components or in targeting the vesicles to the plasma membrane. Involved in the regulation of short-term and long-term synaptic plasticity.</text>
</comment>
<keyword evidence="11" id="KW-0770">Synapse</keyword>
<evidence type="ECO:0000256" key="5">
    <source>
        <dbReference type="ARBA" id="ARBA00022599"/>
    </source>
</evidence>
<dbReference type="GO" id="GO:0043005">
    <property type="term" value="C:neuron projection"/>
    <property type="evidence" value="ECO:0007669"/>
    <property type="project" value="UniProtKB-KW"/>
</dbReference>
<dbReference type="InterPro" id="IPR008253">
    <property type="entry name" value="Marvel"/>
</dbReference>
<name>A0A674GP63_TAEGU</name>
<dbReference type="GO" id="GO:0048786">
    <property type="term" value="C:presynaptic active zone"/>
    <property type="evidence" value="ECO:0007669"/>
    <property type="project" value="TreeGrafter"/>
</dbReference>
<keyword evidence="8" id="KW-0106">Calcium</keyword>
<evidence type="ECO:0000256" key="2">
    <source>
        <dbReference type="ARBA" id="ARBA00006476"/>
    </source>
</evidence>
<evidence type="ECO:0000256" key="19">
    <source>
        <dbReference type="SAM" id="MobiDB-lite"/>
    </source>
</evidence>
<evidence type="ECO:0000256" key="14">
    <source>
        <dbReference type="ARBA" id="ARBA00023329"/>
    </source>
</evidence>
<dbReference type="GO" id="GO:0030672">
    <property type="term" value="C:synaptic vesicle membrane"/>
    <property type="evidence" value="ECO:0007669"/>
    <property type="project" value="UniProtKB-SubCell"/>
</dbReference>
<dbReference type="AlphaFoldDB" id="A0A674GP63"/>
<evidence type="ECO:0000256" key="11">
    <source>
        <dbReference type="ARBA" id="ARBA00023018"/>
    </source>
</evidence>
<feature type="transmembrane region" description="Helical" evidence="20">
    <location>
        <begin position="275"/>
        <end position="293"/>
    </location>
</feature>
<dbReference type="PANTHER" id="PTHR10306:SF10">
    <property type="entry name" value="SYNAPTOPHYSIN"/>
    <property type="match status" value="1"/>
</dbReference>
<dbReference type="InParanoid" id="A0A674GP63"/>
<dbReference type="Proteomes" id="UP000007754">
    <property type="component" value="Unplaced"/>
</dbReference>
<keyword evidence="14" id="KW-0968">Cytoplasmic vesicle</keyword>
<feature type="transmembrane region" description="Helical" evidence="20">
    <location>
        <begin position="210"/>
        <end position="233"/>
    </location>
</feature>
<keyword evidence="9" id="KW-0832">Ubl conjugation</keyword>
<evidence type="ECO:0000256" key="7">
    <source>
        <dbReference type="ARBA" id="ARBA00022737"/>
    </source>
</evidence>